<dbReference type="InterPro" id="IPR000330">
    <property type="entry name" value="SNF2_N"/>
</dbReference>
<dbReference type="Proteomes" id="UP000253204">
    <property type="component" value="Unassembled WGS sequence"/>
</dbReference>
<feature type="compositionally biased region" description="Acidic residues" evidence="3">
    <location>
        <begin position="1106"/>
        <end position="1115"/>
    </location>
</feature>
<dbReference type="PANTHER" id="PTHR45766">
    <property type="entry name" value="DNA ANNEALING HELICASE AND ENDONUCLEASE ZRANB3 FAMILY MEMBER"/>
    <property type="match status" value="1"/>
</dbReference>
<dbReference type="InterPro" id="IPR014001">
    <property type="entry name" value="Helicase_ATP-bd"/>
</dbReference>
<dbReference type="InterPro" id="IPR038718">
    <property type="entry name" value="SNF2-like_sf"/>
</dbReference>
<feature type="domain" description="Helicase ATP-binding" evidence="4">
    <location>
        <begin position="564"/>
        <end position="729"/>
    </location>
</feature>
<keyword evidence="6" id="KW-1185">Reference proteome</keyword>
<dbReference type="GO" id="GO:0016787">
    <property type="term" value="F:hydrolase activity"/>
    <property type="evidence" value="ECO:0007669"/>
    <property type="project" value="UniProtKB-KW"/>
</dbReference>
<dbReference type="GO" id="GO:0005524">
    <property type="term" value="F:ATP binding"/>
    <property type="evidence" value="ECO:0007669"/>
    <property type="project" value="InterPro"/>
</dbReference>
<reference evidence="5 6" key="1">
    <citation type="submission" date="2018-07" db="EMBL/GenBank/DDBJ databases">
        <title>Halomonas rutogse sp. nov., isolated from Lake TangqianCo on Tibetan Plateau.</title>
        <authorList>
            <person name="Lu H."/>
            <person name="Xing P."/>
            <person name="Wu Q."/>
        </authorList>
    </citation>
    <scope>NUCLEOTIDE SEQUENCE [LARGE SCALE GENOMIC DNA]</scope>
    <source>
        <strain evidence="5 6">TQ8S</strain>
    </source>
</reference>
<dbReference type="AlphaFoldDB" id="A0A368UA30"/>
<dbReference type="GO" id="GO:0031297">
    <property type="term" value="P:replication fork processing"/>
    <property type="evidence" value="ECO:0007669"/>
    <property type="project" value="TreeGrafter"/>
</dbReference>
<dbReference type="Gene3D" id="3.40.50.300">
    <property type="entry name" value="P-loop containing nucleotide triphosphate hydrolases"/>
    <property type="match status" value="1"/>
</dbReference>
<dbReference type="RefSeq" id="WP_114485149.1">
    <property type="nucleotide sequence ID" value="NZ_CBCSHM010000001.1"/>
</dbReference>
<dbReference type="OrthoDB" id="9814088at2"/>
<dbReference type="EMBL" id="QPIJ01000001">
    <property type="protein sequence ID" value="RCV93821.1"/>
    <property type="molecule type" value="Genomic_DNA"/>
</dbReference>
<dbReference type="PROSITE" id="PS51192">
    <property type="entry name" value="HELICASE_ATP_BIND_1"/>
    <property type="match status" value="1"/>
</dbReference>
<comment type="caution">
    <text evidence="5">The sequence shown here is derived from an EMBL/GenBank/DDBJ whole genome shotgun (WGS) entry which is preliminary data.</text>
</comment>
<evidence type="ECO:0000256" key="3">
    <source>
        <dbReference type="SAM" id="MobiDB-lite"/>
    </source>
</evidence>
<dbReference type="GO" id="GO:0006281">
    <property type="term" value="P:DNA repair"/>
    <property type="evidence" value="ECO:0007669"/>
    <property type="project" value="TreeGrafter"/>
</dbReference>
<evidence type="ECO:0000259" key="4">
    <source>
        <dbReference type="PROSITE" id="PS51192"/>
    </source>
</evidence>
<feature type="region of interest" description="Disordered" evidence="3">
    <location>
        <begin position="1053"/>
        <end position="1152"/>
    </location>
</feature>
<keyword evidence="2 5" id="KW-0547">Nucleotide-binding</keyword>
<dbReference type="PANTHER" id="PTHR45766:SF6">
    <property type="entry name" value="SWI_SNF-RELATED MATRIX-ASSOCIATED ACTIN-DEPENDENT REGULATOR OF CHROMATIN SUBFAMILY A-LIKE PROTEIN 1"/>
    <property type="match status" value="1"/>
</dbReference>
<evidence type="ECO:0000313" key="5">
    <source>
        <dbReference type="EMBL" id="RCV93821.1"/>
    </source>
</evidence>
<dbReference type="Gene3D" id="3.40.50.10810">
    <property type="entry name" value="Tandem AAA-ATPase domain"/>
    <property type="match status" value="1"/>
</dbReference>
<accession>A0A368UA30</accession>
<dbReference type="SMART" id="SM00487">
    <property type="entry name" value="DEXDc"/>
    <property type="match status" value="1"/>
</dbReference>
<dbReference type="SUPFAM" id="SSF52540">
    <property type="entry name" value="P-loop containing nucleoside triphosphate hydrolases"/>
    <property type="match status" value="2"/>
</dbReference>
<protein>
    <submittedName>
        <fullName evidence="5">ATP-dependent helicase</fullName>
    </submittedName>
</protein>
<dbReference type="Pfam" id="PF00176">
    <property type="entry name" value="SNF2-rel_dom"/>
    <property type="match status" value="1"/>
</dbReference>
<evidence type="ECO:0000313" key="6">
    <source>
        <dbReference type="Proteomes" id="UP000253204"/>
    </source>
</evidence>
<name>A0A368UA30_9GAMM</name>
<sequence length="1152" mass="127145">MAKAITINDVPVPDSVIEFTGEALSFIASSCDGARERDDQGFSKAHAGFGKMLSMMSASLITHDQNSFIAATDLLMHYPRQVAVYAGSLDEHPDWQWLKAHLDPGNSYVGLPEARVILTDNPDSPIGKTVSLFMRNKRAVESLDQLAMIGSAIGAYEHDDGHHFIFRTAEQFPLLASLLASGLANAATEDMAVVEDIDRRLANAVDRGDLPVAAHVDGAPRDPIVLIPDRKALSQGKITFSLHSMYEPTTVSVCRRAKGRWNAPTKSWTFSPQDGASLDSLAKQLEDQLGGRVSYLVASDWQAYLDGSLAFDGWHNPTYSEDDGDERLIAPFTGLFEVAAAQASRLEAMREDDPEANPAPVDGPSGHLITGSDDRVIARIHLPYEFRDMKNDLKRLGANFDWDVKEWILPINEQNLEALKKVPIAWVMPLERFFAEREPPPFGYLDIQPNNLIRMVTPYHPDLVNFLREEIPRVDKEFDGGTKTWIFRASTPELVEKVKTLMQDFRLKLRYEGEKPMDNDQAAAVLTTLAEGLGQRLDQSYVADSTYEVPGFKLEPFPFQKAGMAYINQYGNSLVADDCGLGKTPQGIGALVDRDAFPALVVCPSIARLSWEGEFQKFTDRVPADQVVVLGIGTPKQKMRALEQAKTAKVVIINYDIISKHADFLSSIPFKGGILDESHYVKNPKALRTQAAEQIMENPTLDLKLLLSATPYMNRPSELIPQLDILEKLEAVGGARYLKSLDTAGKPQLAELNRRLRATCMIRREKREVWDEMPAVMVSNVPCEPSKDYLAAEAALAHGVIDNALNSLDRASLEDIARQLAEGDEEWVSRIISRSRGDGFGEEASVDFTAISTLRHQLGQAKVVPVLEWLKNFRDSTPADEKLVIFAYHKDVQKELFEGAKKLKLDPAWIGSQEASVRKQEEKRFQEGGARVCIASMKAARENITLTAASHSLFAELDYSGGVMIQCRDRLIRISQQAETVNVNFAMMRETLDVNMVSNIQEKMAKITNGLGDANAQDGLSAEGSKGVLAALVSNYRGYLKAMGLGVPQNAVTPASTAVPSTSKSKPLHQDTTLPSPEPVRPVESAPPEKPVPPIDRNARYRSAEDDMDEAEDMDVPVALQPSTPKHEESQQPPVAKPAINVPRGTPLTFDF</sequence>
<evidence type="ECO:0000256" key="1">
    <source>
        <dbReference type="ARBA" id="ARBA00022801"/>
    </source>
</evidence>
<gene>
    <name evidence="5" type="ORF">DU506_01300</name>
</gene>
<feature type="compositionally biased region" description="Polar residues" evidence="3">
    <location>
        <begin position="1053"/>
        <end position="1075"/>
    </location>
</feature>
<keyword evidence="2 5" id="KW-0067">ATP-binding</keyword>
<dbReference type="InterPro" id="IPR049730">
    <property type="entry name" value="SNF2/RAD54-like_C"/>
</dbReference>
<dbReference type="GO" id="GO:0004386">
    <property type="term" value="F:helicase activity"/>
    <property type="evidence" value="ECO:0007669"/>
    <property type="project" value="UniProtKB-KW"/>
</dbReference>
<proteinExistence type="predicted"/>
<evidence type="ECO:0000256" key="2">
    <source>
        <dbReference type="ARBA" id="ARBA00022806"/>
    </source>
</evidence>
<dbReference type="InterPro" id="IPR027417">
    <property type="entry name" value="P-loop_NTPase"/>
</dbReference>
<keyword evidence="2 5" id="KW-0347">Helicase</keyword>
<keyword evidence="1" id="KW-0378">Hydrolase</keyword>
<organism evidence="5 6">
    <name type="scientific">Vreelandella rituensis</name>
    <dbReference type="NCBI Taxonomy" id="2282306"/>
    <lineage>
        <taxon>Bacteria</taxon>
        <taxon>Pseudomonadati</taxon>
        <taxon>Pseudomonadota</taxon>
        <taxon>Gammaproteobacteria</taxon>
        <taxon>Oceanospirillales</taxon>
        <taxon>Halomonadaceae</taxon>
        <taxon>Vreelandella</taxon>
    </lineage>
</organism>
<dbReference type="CDD" id="cd18793">
    <property type="entry name" value="SF2_C_SNF"/>
    <property type="match status" value="1"/>
</dbReference>